<dbReference type="GO" id="GO:0005112">
    <property type="term" value="F:Notch binding"/>
    <property type="evidence" value="ECO:0007669"/>
    <property type="project" value="TreeGrafter"/>
</dbReference>
<comment type="caution">
    <text evidence="3">The sequence shown here is derived from an EMBL/GenBank/DDBJ whole genome shotgun (WGS) entry which is preliminary data.</text>
</comment>
<protein>
    <submittedName>
        <fullName evidence="3">Uncharacterized protein</fullName>
    </submittedName>
</protein>
<dbReference type="PANTHER" id="PTHR35015">
    <property type="entry name" value="PROTEIN CBR-OSM-7-RELATED"/>
    <property type="match status" value="1"/>
</dbReference>
<feature type="non-terminal residue" evidence="3">
    <location>
        <position position="224"/>
    </location>
</feature>
<name>A0AAN8IWH7_TRICO</name>
<feature type="compositionally biased region" description="Basic residues" evidence="1">
    <location>
        <begin position="196"/>
        <end position="211"/>
    </location>
</feature>
<evidence type="ECO:0000313" key="3">
    <source>
        <dbReference type="EMBL" id="KAK5984062.1"/>
    </source>
</evidence>
<reference evidence="3 4" key="1">
    <citation type="submission" date="2019-10" db="EMBL/GenBank/DDBJ databases">
        <title>Assembly and Annotation for the nematode Trichostrongylus colubriformis.</title>
        <authorList>
            <person name="Martin J."/>
        </authorList>
    </citation>
    <scope>NUCLEOTIDE SEQUENCE [LARGE SCALE GENOMIC DNA]</scope>
    <source>
        <strain evidence="3">G859</strain>
        <tissue evidence="3">Whole worm</tissue>
    </source>
</reference>
<dbReference type="GO" id="GO:0005615">
    <property type="term" value="C:extracellular space"/>
    <property type="evidence" value="ECO:0007669"/>
    <property type="project" value="TreeGrafter"/>
</dbReference>
<evidence type="ECO:0000256" key="1">
    <source>
        <dbReference type="SAM" id="MobiDB-lite"/>
    </source>
</evidence>
<evidence type="ECO:0000313" key="4">
    <source>
        <dbReference type="Proteomes" id="UP001331761"/>
    </source>
</evidence>
<evidence type="ECO:0000256" key="2">
    <source>
        <dbReference type="SAM" id="SignalP"/>
    </source>
</evidence>
<sequence length="224" mass="25838">MIWSLSLVFVALYQISQVDCSPDVVETIRDPGLQHSERRFPCKPDCDSRIFPHCTEECKCDYLYPAVQRFCNPPPLPIFLNTCRLWYNGCPRYAQYHYASQYIYSKAEKGKKLPGISNPNPYNIPTGVTSPPVPHVPIQFAAAGHRREQTYPDKPQRLLPIARASTTLAIPPPLPDHAGDVVVKRNPRTRTEKGRKTIRRRNRRKSQRKTSYRAMSTRDLYRLL</sequence>
<dbReference type="Proteomes" id="UP001331761">
    <property type="component" value="Unassembled WGS sequence"/>
</dbReference>
<feature type="signal peptide" evidence="2">
    <location>
        <begin position="1"/>
        <end position="20"/>
    </location>
</feature>
<dbReference type="PANTHER" id="PTHR35015:SF4">
    <property type="entry name" value="PROTEIN CBR-OSM-7"/>
    <property type="match status" value="1"/>
</dbReference>
<proteinExistence type="predicted"/>
<feature type="region of interest" description="Disordered" evidence="1">
    <location>
        <begin position="169"/>
        <end position="218"/>
    </location>
</feature>
<dbReference type="EMBL" id="WIXE01003305">
    <property type="protein sequence ID" value="KAK5984062.1"/>
    <property type="molecule type" value="Genomic_DNA"/>
</dbReference>
<gene>
    <name evidence="3" type="ORF">GCK32_008930</name>
</gene>
<accession>A0AAN8IWH7</accession>
<organism evidence="3 4">
    <name type="scientific">Trichostrongylus colubriformis</name>
    <name type="common">Black scour worm</name>
    <dbReference type="NCBI Taxonomy" id="6319"/>
    <lineage>
        <taxon>Eukaryota</taxon>
        <taxon>Metazoa</taxon>
        <taxon>Ecdysozoa</taxon>
        <taxon>Nematoda</taxon>
        <taxon>Chromadorea</taxon>
        <taxon>Rhabditida</taxon>
        <taxon>Rhabditina</taxon>
        <taxon>Rhabditomorpha</taxon>
        <taxon>Strongyloidea</taxon>
        <taxon>Trichostrongylidae</taxon>
        <taxon>Trichostrongylus</taxon>
    </lineage>
</organism>
<feature type="compositionally biased region" description="Basic and acidic residues" evidence="1">
    <location>
        <begin position="177"/>
        <end position="195"/>
    </location>
</feature>
<dbReference type="GO" id="GO:0045747">
    <property type="term" value="P:positive regulation of Notch signaling pathway"/>
    <property type="evidence" value="ECO:0007669"/>
    <property type="project" value="TreeGrafter"/>
</dbReference>
<keyword evidence="4" id="KW-1185">Reference proteome</keyword>
<keyword evidence="2" id="KW-0732">Signal</keyword>
<dbReference type="AlphaFoldDB" id="A0AAN8IWH7"/>
<feature type="chain" id="PRO_5042945145" evidence="2">
    <location>
        <begin position="21"/>
        <end position="224"/>
    </location>
</feature>
<dbReference type="InterPro" id="IPR053124">
    <property type="entry name" value="Notch_signaling_modulators"/>
</dbReference>